<comment type="caution">
    <text evidence="1">The sequence shown here is derived from an EMBL/GenBank/DDBJ whole genome shotgun (WGS) entry which is preliminary data.</text>
</comment>
<name>A0ABW3YZN1_MYCRA</name>
<reference evidence="2" key="1">
    <citation type="journal article" date="2019" name="Int. J. Syst. Evol. Microbiol.">
        <title>The Global Catalogue of Microorganisms (GCM) 10K type strain sequencing project: providing services to taxonomists for standard genome sequencing and annotation.</title>
        <authorList>
            <consortium name="The Broad Institute Genomics Platform"/>
            <consortium name="The Broad Institute Genome Sequencing Center for Infectious Disease"/>
            <person name="Wu L."/>
            <person name="Ma J."/>
        </authorList>
    </citation>
    <scope>NUCLEOTIDE SEQUENCE [LARGE SCALE GENOMIC DNA]</scope>
    <source>
        <strain evidence="2">CCUG 55609</strain>
    </source>
</reference>
<evidence type="ECO:0000313" key="2">
    <source>
        <dbReference type="Proteomes" id="UP001597173"/>
    </source>
</evidence>
<keyword evidence="2" id="KW-1185">Reference proteome</keyword>
<dbReference type="EMBL" id="JBHTNF010000011">
    <property type="protein sequence ID" value="MFD1329444.1"/>
    <property type="molecule type" value="Genomic_DNA"/>
</dbReference>
<dbReference type="RefSeq" id="WP_374840577.1">
    <property type="nucleotide sequence ID" value="NZ_JBHEEW010000015.1"/>
</dbReference>
<dbReference type="Proteomes" id="UP001597173">
    <property type="component" value="Unassembled WGS sequence"/>
</dbReference>
<organism evidence="1 2">
    <name type="scientific">Mycoplana ramosa</name>
    <name type="common">Mycoplana bullata</name>
    <dbReference type="NCBI Taxonomy" id="40837"/>
    <lineage>
        <taxon>Bacteria</taxon>
        <taxon>Pseudomonadati</taxon>
        <taxon>Pseudomonadota</taxon>
        <taxon>Alphaproteobacteria</taxon>
        <taxon>Hyphomicrobiales</taxon>
        <taxon>Rhizobiaceae</taxon>
        <taxon>Mycoplana</taxon>
    </lineage>
</organism>
<sequence length="270" mass="29075">MFFADRRRGREGTGRGDTAFRHRSRILVHASGGNRIAATTAKAKEFTIDVFPGAFRAHRFLLTSGAQSGGELHGMGKHHAMVVLALGLVAAHGVLPLRAQEPASAPRELRDAFATLLGLDLNGSTAMQDGSIDVYRSVLDDPAAPRLLTRLEVGGNGCRARTTSALQYPGQWAVLSLTMTDLHSVTRAVAYRSVDDLIAERNPLPPHDPDARQLVLEGKGLRCTTRLSLEAEGNEPIDTCRDRLDIELTGEASAALALMAAKCNITVLRH</sequence>
<protein>
    <submittedName>
        <fullName evidence="1">Uncharacterized protein</fullName>
    </submittedName>
</protein>
<accession>A0ABW3YZN1</accession>
<proteinExistence type="predicted"/>
<evidence type="ECO:0000313" key="1">
    <source>
        <dbReference type="EMBL" id="MFD1329444.1"/>
    </source>
</evidence>
<gene>
    <name evidence="1" type="ORF">ACFQ33_16265</name>
</gene>